<dbReference type="AlphaFoldDB" id="A0A5B7KAW1"/>
<dbReference type="Proteomes" id="UP000324222">
    <property type="component" value="Unassembled WGS sequence"/>
</dbReference>
<reference evidence="2 3" key="1">
    <citation type="submission" date="2019-05" db="EMBL/GenBank/DDBJ databases">
        <title>Another draft genome of Portunus trituberculatus and its Hox gene families provides insights of decapod evolution.</title>
        <authorList>
            <person name="Jeong J.-H."/>
            <person name="Song I."/>
            <person name="Kim S."/>
            <person name="Choi T."/>
            <person name="Kim D."/>
            <person name="Ryu S."/>
            <person name="Kim W."/>
        </authorList>
    </citation>
    <scope>NUCLEOTIDE SEQUENCE [LARGE SCALE GENOMIC DNA]</scope>
    <source>
        <tissue evidence="2">Muscle</tissue>
    </source>
</reference>
<sequence>MEKPECKREGKGRGKKKRYMFRAHSEGGGAGRRGGGLAGLVRVSG</sequence>
<proteinExistence type="predicted"/>
<feature type="region of interest" description="Disordered" evidence="1">
    <location>
        <begin position="22"/>
        <end position="45"/>
    </location>
</feature>
<comment type="caution">
    <text evidence="2">The sequence shown here is derived from an EMBL/GenBank/DDBJ whole genome shotgun (WGS) entry which is preliminary data.</text>
</comment>
<gene>
    <name evidence="2" type="ORF">E2C01_099398</name>
</gene>
<accession>A0A5B7KAW1</accession>
<feature type="compositionally biased region" description="Gly residues" evidence="1">
    <location>
        <begin position="26"/>
        <end position="38"/>
    </location>
</feature>
<organism evidence="2 3">
    <name type="scientific">Portunus trituberculatus</name>
    <name type="common">Swimming crab</name>
    <name type="synonym">Neptunus trituberculatus</name>
    <dbReference type="NCBI Taxonomy" id="210409"/>
    <lineage>
        <taxon>Eukaryota</taxon>
        <taxon>Metazoa</taxon>
        <taxon>Ecdysozoa</taxon>
        <taxon>Arthropoda</taxon>
        <taxon>Crustacea</taxon>
        <taxon>Multicrustacea</taxon>
        <taxon>Malacostraca</taxon>
        <taxon>Eumalacostraca</taxon>
        <taxon>Eucarida</taxon>
        <taxon>Decapoda</taxon>
        <taxon>Pleocyemata</taxon>
        <taxon>Brachyura</taxon>
        <taxon>Eubrachyura</taxon>
        <taxon>Portunoidea</taxon>
        <taxon>Portunidae</taxon>
        <taxon>Portuninae</taxon>
        <taxon>Portunus</taxon>
    </lineage>
</organism>
<name>A0A5B7KAW1_PORTR</name>
<evidence type="ECO:0000256" key="1">
    <source>
        <dbReference type="SAM" id="MobiDB-lite"/>
    </source>
</evidence>
<dbReference type="EMBL" id="VSRR010137696">
    <property type="protein sequence ID" value="MPD03747.1"/>
    <property type="molecule type" value="Genomic_DNA"/>
</dbReference>
<evidence type="ECO:0000313" key="2">
    <source>
        <dbReference type="EMBL" id="MPD03747.1"/>
    </source>
</evidence>
<keyword evidence="3" id="KW-1185">Reference proteome</keyword>
<evidence type="ECO:0000313" key="3">
    <source>
        <dbReference type="Proteomes" id="UP000324222"/>
    </source>
</evidence>
<protein>
    <submittedName>
        <fullName evidence="2">Uncharacterized protein</fullName>
    </submittedName>
</protein>